<evidence type="ECO:0000313" key="2">
    <source>
        <dbReference type="EMBL" id="KAK2085315.1"/>
    </source>
</evidence>
<reference evidence="2 3" key="1">
    <citation type="submission" date="2023-05" db="EMBL/GenBank/DDBJ databases">
        <title>B98-5 Cell Line De Novo Hybrid Assembly: An Optical Mapping Approach.</title>
        <authorList>
            <person name="Kananen K."/>
            <person name="Auerbach J.A."/>
            <person name="Kautto E."/>
            <person name="Blachly J.S."/>
        </authorList>
    </citation>
    <scope>NUCLEOTIDE SEQUENCE [LARGE SCALE GENOMIC DNA]</scope>
    <source>
        <strain evidence="2">B95-8</strain>
        <tissue evidence="2">Cell line</tissue>
    </source>
</reference>
<organism evidence="2 3">
    <name type="scientific">Saguinus oedipus</name>
    <name type="common">Cotton-top tamarin</name>
    <name type="synonym">Oedipomidas oedipus</name>
    <dbReference type="NCBI Taxonomy" id="9490"/>
    <lineage>
        <taxon>Eukaryota</taxon>
        <taxon>Metazoa</taxon>
        <taxon>Chordata</taxon>
        <taxon>Craniata</taxon>
        <taxon>Vertebrata</taxon>
        <taxon>Euteleostomi</taxon>
        <taxon>Mammalia</taxon>
        <taxon>Eutheria</taxon>
        <taxon>Euarchontoglires</taxon>
        <taxon>Primates</taxon>
        <taxon>Haplorrhini</taxon>
        <taxon>Platyrrhini</taxon>
        <taxon>Cebidae</taxon>
        <taxon>Callitrichinae</taxon>
        <taxon>Saguinus</taxon>
    </lineage>
</organism>
<name>A0ABQ9TLB3_SAGOE</name>
<dbReference type="Proteomes" id="UP001266305">
    <property type="component" value="Unassembled WGS sequence"/>
</dbReference>
<protein>
    <submittedName>
        <fullName evidence="2">Uncharacterized protein</fullName>
    </submittedName>
</protein>
<feature type="region of interest" description="Disordered" evidence="1">
    <location>
        <begin position="39"/>
        <end position="86"/>
    </location>
</feature>
<feature type="region of interest" description="Disordered" evidence="1">
    <location>
        <begin position="1"/>
        <end position="25"/>
    </location>
</feature>
<gene>
    <name evidence="2" type="ORF">P7K49_036615</name>
</gene>
<dbReference type="EMBL" id="JASSZA010000021">
    <property type="protein sequence ID" value="KAK2085315.1"/>
    <property type="molecule type" value="Genomic_DNA"/>
</dbReference>
<accession>A0ABQ9TLB3</accession>
<evidence type="ECO:0000313" key="3">
    <source>
        <dbReference type="Proteomes" id="UP001266305"/>
    </source>
</evidence>
<proteinExistence type="predicted"/>
<sequence>MGAAGWAPGRLGEPHCSPPSGDLDTHKRVVRANALRTARDATMVRSPSEGGYREEQASRPTLKRKKGLEVAQMRSPGGTRRRPTTARTLYCRSGTETGDEEVAMCF</sequence>
<comment type="caution">
    <text evidence="2">The sequence shown here is derived from an EMBL/GenBank/DDBJ whole genome shotgun (WGS) entry which is preliminary data.</text>
</comment>
<evidence type="ECO:0000256" key="1">
    <source>
        <dbReference type="SAM" id="MobiDB-lite"/>
    </source>
</evidence>
<keyword evidence="3" id="KW-1185">Reference proteome</keyword>